<evidence type="ECO:0000256" key="6">
    <source>
        <dbReference type="ARBA" id="ARBA00022723"/>
    </source>
</evidence>
<evidence type="ECO:0000256" key="7">
    <source>
        <dbReference type="ARBA" id="ARBA00023004"/>
    </source>
</evidence>
<comment type="caution">
    <text evidence="12">The sequence shown here is derived from an EMBL/GenBank/DDBJ whole genome shotgun (WGS) entry which is preliminary data.</text>
</comment>
<dbReference type="AlphaFoldDB" id="A0A437PW42"/>
<dbReference type="SFLD" id="SFLDG01082">
    <property type="entry name" value="B12-binding_domain_containing"/>
    <property type="match status" value="1"/>
</dbReference>
<dbReference type="SFLD" id="SFLDF00562">
    <property type="entry name" value="HemN-like__clustered_with_heat"/>
    <property type="match status" value="1"/>
</dbReference>
<dbReference type="OrthoDB" id="9808022at2"/>
<evidence type="ECO:0000256" key="10">
    <source>
        <dbReference type="RuleBase" id="RU364116"/>
    </source>
</evidence>
<dbReference type="EMBL" id="SACY01000001">
    <property type="protein sequence ID" value="RVU26479.1"/>
    <property type="molecule type" value="Genomic_DNA"/>
</dbReference>
<comment type="cofactor">
    <cofactor evidence="1">
        <name>[4Fe-4S] cluster</name>
        <dbReference type="ChEBI" id="CHEBI:49883"/>
    </cofactor>
</comment>
<dbReference type="SUPFAM" id="SSF102114">
    <property type="entry name" value="Radical SAM enzymes"/>
    <property type="match status" value="1"/>
</dbReference>
<gene>
    <name evidence="12" type="primary">hemW</name>
    <name evidence="12" type="ORF">EOJ36_00335</name>
</gene>
<dbReference type="SFLD" id="SFLDF00288">
    <property type="entry name" value="HemN-like__clustered_with_nucl"/>
    <property type="match status" value="1"/>
</dbReference>
<evidence type="ECO:0000313" key="13">
    <source>
        <dbReference type="Proteomes" id="UP000282832"/>
    </source>
</evidence>
<keyword evidence="7 10" id="KW-0408">Iron</keyword>
<comment type="similarity">
    <text evidence="2">Belongs to the anaerobic coproporphyrinogen-III oxidase family. HemW subfamily.</text>
</comment>
<evidence type="ECO:0000256" key="3">
    <source>
        <dbReference type="ARBA" id="ARBA00017228"/>
    </source>
</evidence>
<dbReference type="GO" id="GO:0005737">
    <property type="term" value="C:cytoplasm"/>
    <property type="evidence" value="ECO:0007669"/>
    <property type="project" value="UniProtKB-SubCell"/>
</dbReference>
<evidence type="ECO:0000256" key="5">
    <source>
        <dbReference type="ARBA" id="ARBA00022691"/>
    </source>
</evidence>
<comment type="function">
    <text evidence="10">Probably acts as a heme chaperone, transferring heme to an unknown acceptor. Binds one molecule of heme per monomer, possibly covalently. Binds 1 [4Fe-4S] cluster. The cluster is coordinated with 3 cysteines and an exchangeable S-adenosyl-L-methionine.</text>
</comment>
<keyword evidence="10" id="KW-0963">Cytoplasm</keyword>
<evidence type="ECO:0000313" key="12">
    <source>
        <dbReference type="EMBL" id="RVU26479.1"/>
    </source>
</evidence>
<dbReference type="InterPro" id="IPR004559">
    <property type="entry name" value="HemW-like"/>
</dbReference>
<dbReference type="PANTHER" id="PTHR13932">
    <property type="entry name" value="COPROPORPHYRINIGEN III OXIDASE"/>
    <property type="match status" value="1"/>
</dbReference>
<dbReference type="GO" id="GO:0051539">
    <property type="term" value="F:4 iron, 4 sulfur cluster binding"/>
    <property type="evidence" value="ECO:0007669"/>
    <property type="project" value="UniProtKB-UniRule"/>
</dbReference>
<name>A0A437PW42_9BACT</name>
<keyword evidence="8 10" id="KW-0411">Iron-sulfur</keyword>
<dbReference type="Gene3D" id="3.20.20.70">
    <property type="entry name" value="Aldolase class I"/>
    <property type="match status" value="1"/>
</dbReference>
<dbReference type="GO" id="GO:0004109">
    <property type="term" value="F:coproporphyrinogen oxidase activity"/>
    <property type="evidence" value="ECO:0007669"/>
    <property type="project" value="InterPro"/>
</dbReference>
<evidence type="ECO:0000256" key="9">
    <source>
        <dbReference type="ARBA" id="ARBA00023186"/>
    </source>
</evidence>
<organism evidence="12 13">
    <name type="scientific">Sandaracinomonas limnophila</name>
    <dbReference type="NCBI Taxonomy" id="1862386"/>
    <lineage>
        <taxon>Bacteria</taxon>
        <taxon>Pseudomonadati</taxon>
        <taxon>Bacteroidota</taxon>
        <taxon>Cytophagia</taxon>
        <taxon>Cytophagales</taxon>
        <taxon>Flectobacillaceae</taxon>
        <taxon>Sandaracinomonas</taxon>
    </lineage>
</organism>
<dbReference type="SFLD" id="SFLDS00029">
    <property type="entry name" value="Radical_SAM"/>
    <property type="match status" value="1"/>
</dbReference>
<protein>
    <recommendedName>
        <fullName evidence="3 10">Heme chaperone HemW</fullName>
    </recommendedName>
</protein>
<comment type="subcellular location">
    <subcellularLocation>
        <location evidence="10">Cytoplasm</location>
    </subcellularLocation>
</comment>
<dbReference type="CDD" id="cd01335">
    <property type="entry name" value="Radical_SAM"/>
    <property type="match status" value="1"/>
</dbReference>
<dbReference type="Proteomes" id="UP000282832">
    <property type="component" value="Unassembled WGS sequence"/>
</dbReference>
<dbReference type="InterPro" id="IPR007197">
    <property type="entry name" value="rSAM"/>
</dbReference>
<evidence type="ECO:0000256" key="4">
    <source>
        <dbReference type="ARBA" id="ARBA00022617"/>
    </source>
</evidence>
<dbReference type="SFLD" id="SFLDG01065">
    <property type="entry name" value="anaerobic_coproporphyrinogen-I"/>
    <property type="match status" value="1"/>
</dbReference>
<keyword evidence="5 10" id="KW-0949">S-adenosyl-L-methionine</keyword>
<evidence type="ECO:0000256" key="1">
    <source>
        <dbReference type="ARBA" id="ARBA00001966"/>
    </source>
</evidence>
<evidence type="ECO:0000256" key="2">
    <source>
        <dbReference type="ARBA" id="ARBA00006100"/>
    </source>
</evidence>
<evidence type="ECO:0000256" key="8">
    <source>
        <dbReference type="ARBA" id="ARBA00023014"/>
    </source>
</evidence>
<dbReference type="PANTHER" id="PTHR13932:SF5">
    <property type="entry name" value="RADICAL S-ADENOSYL METHIONINE DOMAIN-CONTAINING PROTEIN 1, MITOCHONDRIAL"/>
    <property type="match status" value="1"/>
</dbReference>
<dbReference type="Pfam" id="PF04055">
    <property type="entry name" value="Radical_SAM"/>
    <property type="match status" value="1"/>
</dbReference>
<reference evidence="12 13" key="1">
    <citation type="submission" date="2019-01" db="EMBL/GenBank/DDBJ databases">
        <authorList>
            <person name="Chen W.-M."/>
        </authorList>
    </citation>
    <scope>NUCLEOTIDE SEQUENCE [LARGE SCALE GENOMIC DNA]</scope>
    <source>
        <strain evidence="12 13">FSY-15</strain>
    </source>
</reference>
<keyword evidence="9 10" id="KW-0143">Chaperone</keyword>
<keyword evidence="10" id="KW-0004">4Fe-4S</keyword>
<dbReference type="GO" id="GO:0006779">
    <property type="term" value="P:porphyrin-containing compound biosynthetic process"/>
    <property type="evidence" value="ECO:0007669"/>
    <property type="project" value="InterPro"/>
</dbReference>
<keyword evidence="13" id="KW-1185">Reference proteome</keyword>
<dbReference type="NCBIfam" id="TIGR00539">
    <property type="entry name" value="hemN_rel"/>
    <property type="match status" value="1"/>
</dbReference>
<accession>A0A437PW42</accession>
<dbReference type="GO" id="GO:0046872">
    <property type="term" value="F:metal ion binding"/>
    <property type="evidence" value="ECO:0007669"/>
    <property type="project" value="UniProtKB-UniRule"/>
</dbReference>
<dbReference type="Pfam" id="PF06969">
    <property type="entry name" value="HemN_C"/>
    <property type="match status" value="1"/>
</dbReference>
<dbReference type="InterPro" id="IPR006638">
    <property type="entry name" value="Elp3/MiaA/NifB-like_rSAM"/>
</dbReference>
<dbReference type="PROSITE" id="PS51918">
    <property type="entry name" value="RADICAL_SAM"/>
    <property type="match status" value="1"/>
</dbReference>
<dbReference type="RefSeq" id="WP_127802032.1">
    <property type="nucleotide sequence ID" value="NZ_SACY01000001.1"/>
</dbReference>
<keyword evidence="6 10" id="KW-0479">Metal-binding</keyword>
<dbReference type="InterPro" id="IPR034505">
    <property type="entry name" value="Coproporphyrinogen-III_oxidase"/>
</dbReference>
<proteinExistence type="inferred from homology"/>
<dbReference type="InterPro" id="IPR013785">
    <property type="entry name" value="Aldolase_TIM"/>
</dbReference>
<dbReference type="InterPro" id="IPR010723">
    <property type="entry name" value="HemN_C"/>
</dbReference>
<keyword evidence="4 10" id="KW-0349">Heme</keyword>
<feature type="domain" description="Radical SAM core" evidence="11">
    <location>
        <begin position="1"/>
        <end position="230"/>
    </location>
</feature>
<evidence type="ECO:0000259" key="11">
    <source>
        <dbReference type="PROSITE" id="PS51918"/>
    </source>
</evidence>
<sequence length="374" mass="43051">MHLYLHIPFCRQACHYCDFHFSTNLKLKEEIIEAICEEIRIRKDYLGTNKLSTIYVGGGTPSLLTKSDLSKIFTTIQQNFTILPDAEISLEANPEDLNPIYLKELNEIGINRLSIGIQSFHEKNLPYLNRNHSIQQSLEAIKNAKKQGFDKISLDLIFGIPGNSMEDLRYDLEQLIACDVDHISCYSLTIEPKTYFGNLKKKGQFKETDESLMEQQFIQIIDTLEAHGFEQYEVSNFAKNGQISIHNSSYWFQESYLGIGPSAHSYNGVSRQWNVSSNGKYVKGIMNNEPYFEKEELKVKDILNEMVMTRLRTKWGLPMQEFNSLIQENKLENPELIIKTWISEGKAKIEGEHLILTKNGKLIADKLSSDIFFI</sequence>
<dbReference type="SMART" id="SM00729">
    <property type="entry name" value="Elp3"/>
    <property type="match status" value="1"/>
</dbReference>
<dbReference type="InterPro" id="IPR058240">
    <property type="entry name" value="rSAM_sf"/>
</dbReference>